<evidence type="ECO:0000313" key="3">
    <source>
        <dbReference type="EMBL" id="TFD95985.1"/>
    </source>
</evidence>
<dbReference type="PANTHER" id="PTHR43054">
    <property type="match status" value="1"/>
</dbReference>
<dbReference type="InterPro" id="IPR036291">
    <property type="entry name" value="NAD(P)-bd_dom_sf"/>
</dbReference>
<dbReference type="InterPro" id="IPR055170">
    <property type="entry name" value="GFO_IDH_MocA-like_dom"/>
</dbReference>
<name>A0A4Y8KZZ6_9BACT</name>
<evidence type="ECO:0000259" key="2">
    <source>
        <dbReference type="Pfam" id="PF22725"/>
    </source>
</evidence>
<dbReference type="GO" id="GO:0000166">
    <property type="term" value="F:nucleotide binding"/>
    <property type="evidence" value="ECO:0007669"/>
    <property type="project" value="InterPro"/>
</dbReference>
<sequence length="334" mass="37267">MKNILRFGIIGTNFIVDTVLEAALSDPRFQAAAVYSRSIETANVFADKHGIAHKFTSLEEMAQSDYIDAVYIASPTAFHAEQSILFMKHGKHVLCEKPFASNAKEVEAMVEASKWHNVALMEAMRSTLTPNFKEVIGHLQDVGVIRRYFGCYCQYSSRYDKLKQGVVLNAFNPELSNGAIMDLGVYTIYPMIVLFGKPRSIQASGVMLSTGVDGQGAINFEYEGMNATVMYSKISDSLLSSEIQGEDAVISMDKIDFISNLKLYKRGGEMVDLTVPNQRNQYYYEIAEFIDLVKQGKRESDINSHANSLAVIEVVDEIRRQLGIVFPADKSEAF</sequence>
<dbReference type="Proteomes" id="UP000297861">
    <property type="component" value="Unassembled WGS sequence"/>
</dbReference>
<dbReference type="Gene3D" id="3.30.360.10">
    <property type="entry name" value="Dihydrodipicolinate Reductase, domain 2"/>
    <property type="match status" value="1"/>
</dbReference>
<dbReference type="EMBL" id="SOML01000006">
    <property type="protein sequence ID" value="TFD95985.1"/>
    <property type="molecule type" value="Genomic_DNA"/>
</dbReference>
<gene>
    <name evidence="3" type="ORF">E2605_10315</name>
</gene>
<dbReference type="OrthoDB" id="9795543at2"/>
<evidence type="ECO:0000259" key="1">
    <source>
        <dbReference type="Pfam" id="PF01408"/>
    </source>
</evidence>
<dbReference type="SUPFAM" id="SSF55347">
    <property type="entry name" value="Glyceraldehyde-3-phosphate dehydrogenase-like, C-terminal domain"/>
    <property type="match status" value="1"/>
</dbReference>
<dbReference type="RefSeq" id="WP_026627683.1">
    <property type="nucleotide sequence ID" value="NZ_JAWZLG010000017.1"/>
</dbReference>
<organism evidence="3 4">
    <name type="scientific">Dysgonomonas capnocytophagoides</name>
    <dbReference type="NCBI Taxonomy" id="45254"/>
    <lineage>
        <taxon>Bacteria</taxon>
        <taxon>Pseudomonadati</taxon>
        <taxon>Bacteroidota</taxon>
        <taxon>Bacteroidia</taxon>
        <taxon>Bacteroidales</taxon>
        <taxon>Dysgonomonadaceae</taxon>
        <taxon>Dysgonomonas</taxon>
    </lineage>
</organism>
<feature type="domain" description="GFO/IDH/MocA-like oxidoreductase" evidence="2">
    <location>
        <begin position="170"/>
        <end position="250"/>
    </location>
</feature>
<reference evidence="3 4" key="1">
    <citation type="submission" date="2019-03" db="EMBL/GenBank/DDBJ databases">
        <title>San Antonio Military Medical Center submission to MRSN (WRAIR), pending publication.</title>
        <authorList>
            <person name="Blyth D.M."/>
            <person name="Mccarthy S.L."/>
            <person name="Schall S.E."/>
            <person name="Stam J.A."/>
            <person name="Ong A.C."/>
            <person name="Mcgann P.T."/>
        </authorList>
    </citation>
    <scope>NUCLEOTIDE SEQUENCE [LARGE SCALE GENOMIC DNA]</scope>
    <source>
        <strain evidence="3 4">MRSN571793</strain>
    </source>
</reference>
<dbReference type="Pfam" id="PF01408">
    <property type="entry name" value="GFO_IDH_MocA"/>
    <property type="match status" value="1"/>
</dbReference>
<dbReference type="Pfam" id="PF22725">
    <property type="entry name" value="GFO_IDH_MocA_C3"/>
    <property type="match status" value="1"/>
</dbReference>
<evidence type="ECO:0000313" key="4">
    <source>
        <dbReference type="Proteomes" id="UP000297861"/>
    </source>
</evidence>
<keyword evidence="4" id="KW-1185">Reference proteome</keyword>
<dbReference type="Gene3D" id="3.40.50.720">
    <property type="entry name" value="NAD(P)-binding Rossmann-like Domain"/>
    <property type="match status" value="1"/>
</dbReference>
<accession>A0A4Y8KZZ6</accession>
<comment type="caution">
    <text evidence="3">The sequence shown here is derived from an EMBL/GenBank/DDBJ whole genome shotgun (WGS) entry which is preliminary data.</text>
</comment>
<dbReference type="AlphaFoldDB" id="A0A4Y8KZZ6"/>
<protein>
    <submittedName>
        <fullName evidence="3">Gfo/Idh/MocA family oxidoreductase</fullName>
    </submittedName>
</protein>
<dbReference type="STRING" id="1121485.GCA_000426485_00394"/>
<dbReference type="PANTHER" id="PTHR43054:SF1">
    <property type="entry name" value="SCYLLO-INOSITOL 2-DEHYDROGENASE (NADP(+)) IOLU"/>
    <property type="match status" value="1"/>
</dbReference>
<dbReference type="SUPFAM" id="SSF51735">
    <property type="entry name" value="NAD(P)-binding Rossmann-fold domains"/>
    <property type="match status" value="1"/>
</dbReference>
<proteinExistence type="predicted"/>
<dbReference type="InterPro" id="IPR000683">
    <property type="entry name" value="Gfo/Idh/MocA-like_OxRdtase_N"/>
</dbReference>
<feature type="domain" description="Gfo/Idh/MocA-like oxidoreductase N-terminal" evidence="1">
    <location>
        <begin position="5"/>
        <end position="121"/>
    </location>
</feature>